<evidence type="ECO:0000256" key="4">
    <source>
        <dbReference type="ARBA" id="ARBA00022448"/>
    </source>
</evidence>
<keyword evidence="6 14" id="KW-0812">Transmembrane</keyword>
<evidence type="ECO:0000256" key="11">
    <source>
        <dbReference type="ARBA" id="ARBA00023136"/>
    </source>
</evidence>
<keyword evidence="9 14" id="KW-1133">Transmembrane helix</keyword>
<organism evidence="15 16">
    <name type="scientific">Phyllotreta striolata</name>
    <name type="common">Striped flea beetle</name>
    <name type="synonym">Crioceris striolata</name>
    <dbReference type="NCBI Taxonomy" id="444603"/>
    <lineage>
        <taxon>Eukaryota</taxon>
        <taxon>Metazoa</taxon>
        <taxon>Ecdysozoa</taxon>
        <taxon>Arthropoda</taxon>
        <taxon>Hexapoda</taxon>
        <taxon>Insecta</taxon>
        <taxon>Pterygota</taxon>
        <taxon>Neoptera</taxon>
        <taxon>Endopterygota</taxon>
        <taxon>Coleoptera</taxon>
        <taxon>Polyphaga</taxon>
        <taxon>Cucujiformia</taxon>
        <taxon>Chrysomeloidea</taxon>
        <taxon>Chrysomelidae</taxon>
        <taxon>Galerucinae</taxon>
        <taxon>Alticini</taxon>
        <taxon>Phyllotreta</taxon>
    </lineage>
</organism>
<comment type="similarity">
    <text evidence="2">Belongs to the complex I NDUFB4 subunit family.</text>
</comment>
<dbReference type="OrthoDB" id="5818798at2759"/>
<gene>
    <name evidence="15" type="ORF">PHYEVI_LOCUS3492</name>
</gene>
<evidence type="ECO:0000256" key="5">
    <source>
        <dbReference type="ARBA" id="ARBA00022660"/>
    </source>
</evidence>
<evidence type="ECO:0000256" key="13">
    <source>
        <dbReference type="ARBA" id="ARBA00030987"/>
    </source>
</evidence>
<keyword evidence="7" id="KW-0999">Mitochondrion inner membrane</keyword>
<dbReference type="AlphaFoldDB" id="A0A9N9TFG4"/>
<accession>A0A9N9TFG4</accession>
<dbReference type="Pfam" id="PF07225">
    <property type="entry name" value="NDUF_B4"/>
    <property type="match status" value="1"/>
</dbReference>
<comment type="subcellular location">
    <subcellularLocation>
        <location evidence="1">Mitochondrion inner membrane</location>
        <topology evidence="1">Single-pass membrane protein</topology>
    </subcellularLocation>
</comment>
<evidence type="ECO:0000256" key="7">
    <source>
        <dbReference type="ARBA" id="ARBA00022792"/>
    </source>
</evidence>
<evidence type="ECO:0000256" key="9">
    <source>
        <dbReference type="ARBA" id="ARBA00022989"/>
    </source>
</evidence>
<proteinExistence type="inferred from homology"/>
<evidence type="ECO:0000313" key="16">
    <source>
        <dbReference type="Proteomes" id="UP001153712"/>
    </source>
</evidence>
<name>A0A9N9TFG4_PHYSR</name>
<sequence length="119" mass="13745">MSAFNAPDLSQAHREVLEARAKRAAVLREQFLKEKFNPFKHATGEGGTVFDPALQRFQALHVSNFDHFKPTTRTIKGVFGLFIIPFGLTWYLVYTSKNNKEAMYRRGEVAYKDRKFKMA</sequence>
<evidence type="ECO:0000256" key="2">
    <source>
        <dbReference type="ARBA" id="ARBA00007260"/>
    </source>
</evidence>
<evidence type="ECO:0000313" key="15">
    <source>
        <dbReference type="EMBL" id="CAG9857081.1"/>
    </source>
</evidence>
<evidence type="ECO:0000256" key="6">
    <source>
        <dbReference type="ARBA" id="ARBA00022692"/>
    </source>
</evidence>
<evidence type="ECO:0000256" key="1">
    <source>
        <dbReference type="ARBA" id="ARBA00004434"/>
    </source>
</evidence>
<dbReference type="PANTHER" id="PTHR15469:SF0">
    <property type="entry name" value="NADH DEHYDROGENASE [UBIQUINONE] 1 BETA SUBCOMPLEX SUBUNIT 4"/>
    <property type="match status" value="1"/>
</dbReference>
<dbReference type="InterPro" id="IPR009866">
    <property type="entry name" value="NADH_UbQ_OxRdtase_NDUFB4_su"/>
</dbReference>
<evidence type="ECO:0000256" key="14">
    <source>
        <dbReference type="SAM" id="Phobius"/>
    </source>
</evidence>
<dbReference type="EMBL" id="OU900106">
    <property type="protein sequence ID" value="CAG9857081.1"/>
    <property type="molecule type" value="Genomic_DNA"/>
</dbReference>
<feature type="transmembrane region" description="Helical" evidence="14">
    <location>
        <begin position="74"/>
        <end position="94"/>
    </location>
</feature>
<keyword evidence="4" id="KW-0813">Transport</keyword>
<keyword evidence="8" id="KW-0249">Electron transport</keyword>
<keyword evidence="11 14" id="KW-0472">Membrane</keyword>
<evidence type="ECO:0000256" key="8">
    <source>
        <dbReference type="ARBA" id="ARBA00022982"/>
    </source>
</evidence>
<dbReference type="Proteomes" id="UP001153712">
    <property type="component" value="Chromosome 13"/>
</dbReference>
<evidence type="ECO:0000256" key="10">
    <source>
        <dbReference type="ARBA" id="ARBA00023128"/>
    </source>
</evidence>
<keyword evidence="16" id="KW-1185">Reference proteome</keyword>
<evidence type="ECO:0000256" key="12">
    <source>
        <dbReference type="ARBA" id="ARBA00030212"/>
    </source>
</evidence>
<dbReference type="GO" id="GO:0005743">
    <property type="term" value="C:mitochondrial inner membrane"/>
    <property type="evidence" value="ECO:0007669"/>
    <property type="project" value="UniProtKB-SubCell"/>
</dbReference>
<keyword evidence="10" id="KW-0496">Mitochondrion</keyword>
<protein>
    <recommendedName>
        <fullName evidence="3">NADH dehydrogenase [ubiquinone] 1 beta subcomplex subunit 4</fullName>
    </recommendedName>
    <alternativeName>
        <fullName evidence="12">Complex I-B15</fullName>
    </alternativeName>
    <alternativeName>
        <fullName evidence="13">NADH-ubiquinone oxidoreductase B15 subunit</fullName>
    </alternativeName>
</protein>
<dbReference type="PANTHER" id="PTHR15469">
    <property type="entry name" value="NADH-UBIQUINONE OXIDOREDUCTASE B15 SUBUNIT"/>
    <property type="match status" value="1"/>
</dbReference>
<evidence type="ECO:0000256" key="3">
    <source>
        <dbReference type="ARBA" id="ARBA00018681"/>
    </source>
</evidence>
<reference evidence="15" key="1">
    <citation type="submission" date="2022-01" db="EMBL/GenBank/DDBJ databases">
        <authorList>
            <person name="King R."/>
        </authorList>
    </citation>
    <scope>NUCLEOTIDE SEQUENCE</scope>
</reference>
<keyword evidence="5" id="KW-0679">Respiratory chain</keyword>